<feature type="transmembrane region" description="Helical" evidence="2">
    <location>
        <begin position="284"/>
        <end position="309"/>
    </location>
</feature>
<comment type="caution">
    <text evidence="4">The sequence shown here is derived from an EMBL/GenBank/DDBJ whole genome shotgun (WGS) entry which is preliminary data.</text>
</comment>
<feature type="compositionally biased region" description="Low complexity" evidence="1">
    <location>
        <begin position="402"/>
        <end position="413"/>
    </location>
</feature>
<evidence type="ECO:0008006" key="6">
    <source>
        <dbReference type="Google" id="ProtNLM"/>
    </source>
</evidence>
<evidence type="ECO:0000256" key="3">
    <source>
        <dbReference type="SAM" id="SignalP"/>
    </source>
</evidence>
<feature type="chain" id="PRO_5034331304" description="Sh3 domain protein" evidence="3">
    <location>
        <begin position="36"/>
        <end position="567"/>
    </location>
</feature>
<keyword evidence="2" id="KW-0472">Membrane</keyword>
<name>A0A8H4N4D2_9PEZI</name>
<dbReference type="OrthoDB" id="2163411at2759"/>
<dbReference type="Gene3D" id="2.30.30.40">
    <property type="entry name" value="SH3 Domains"/>
    <property type="match status" value="1"/>
</dbReference>
<dbReference type="InterPro" id="IPR036028">
    <property type="entry name" value="SH3-like_dom_sf"/>
</dbReference>
<feature type="region of interest" description="Disordered" evidence="1">
    <location>
        <begin position="251"/>
        <end position="277"/>
    </location>
</feature>
<evidence type="ECO:0000313" key="5">
    <source>
        <dbReference type="Proteomes" id="UP000572817"/>
    </source>
</evidence>
<dbReference type="Proteomes" id="UP000572817">
    <property type="component" value="Unassembled WGS sequence"/>
</dbReference>
<dbReference type="SUPFAM" id="SSF50044">
    <property type="entry name" value="SH3-domain"/>
    <property type="match status" value="1"/>
</dbReference>
<reference evidence="4" key="1">
    <citation type="submission" date="2020-04" db="EMBL/GenBank/DDBJ databases">
        <title>Genome Assembly and Annotation of Botryosphaeria dothidea sdau 11-99, a Latent Pathogen of Apple Fruit Ring Rot in China.</title>
        <authorList>
            <person name="Yu C."/>
            <person name="Diao Y."/>
            <person name="Lu Q."/>
            <person name="Zhao J."/>
            <person name="Cui S."/>
            <person name="Peng C."/>
            <person name="He B."/>
            <person name="Liu H."/>
        </authorList>
    </citation>
    <scope>NUCLEOTIDE SEQUENCE [LARGE SCALE GENOMIC DNA]</scope>
    <source>
        <strain evidence="4">Sdau11-99</strain>
    </source>
</reference>
<keyword evidence="2" id="KW-1133">Transmembrane helix</keyword>
<feature type="signal peptide" evidence="3">
    <location>
        <begin position="1"/>
        <end position="35"/>
    </location>
</feature>
<organism evidence="4 5">
    <name type="scientific">Botryosphaeria dothidea</name>
    <dbReference type="NCBI Taxonomy" id="55169"/>
    <lineage>
        <taxon>Eukaryota</taxon>
        <taxon>Fungi</taxon>
        <taxon>Dikarya</taxon>
        <taxon>Ascomycota</taxon>
        <taxon>Pezizomycotina</taxon>
        <taxon>Dothideomycetes</taxon>
        <taxon>Dothideomycetes incertae sedis</taxon>
        <taxon>Botryosphaeriales</taxon>
        <taxon>Botryosphaeriaceae</taxon>
        <taxon>Botryosphaeria</taxon>
    </lineage>
</organism>
<gene>
    <name evidence="4" type="ORF">GTA08_BOTSDO04966</name>
</gene>
<sequence length="567" mass="60419">MPSCRSCSEAPSSRPLTTNAMLLLLAAASLPTVMAQNSSCISLSGSTQCPAFNSSSISTDASLTGLFPFLAYVSDTNTFDQYLAAYVQSNFVQQRYVQLLGCTNVDLDNTTDVYARYTTSVLCNAIVQNSIDSCDLSSDESRPLCADTCAEYATSEQEIAATPELCGTTSSNVNSQIRADFTNCALPANSLTGSCISGVQNEPENCGYLNNLQGLCSFCATSSPNATDSCCINSNVNERCQGVDLPSTTSMAPLFPSSTGASSPTGTSSGGSGGTRRGLSPGQIAGIVVGAVLGAGFLLTLLICACIILRRRRQSQAGSVFNTPSPSRGNTIAPAMSYSNMREQPPIPPTGRVARMNALEETSSSDPYSSPRQGHRYGQSQSDGSDGSPRSAVVAPGRLPRRNGSLSSSSRLNIGDDPQSPEPHSNNEEFSSPEMGSGQSEQLPFFKDYYSQDEIRPGDSVAVLWAYQPRANDEFELERGEMIKVMGIWDDGWATGVKITQTADEWDYHRKLQRDSGMSNGSSRPVETEGEVKAFPLVCVCLPQHWRKTIDGDSSAGESDRPPTRSP</sequence>
<accession>A0A8H4N4D2</accession>
<dbReference type="EMBL" id="WWBZ02000033">
    <property type="protein sequence ID" value="KAF4306748.1"/>
    <property type="molecule type" value="Genomic_DNA"/>
</dbReference>
<protein>
    <recommendedName>
        <fullName evidence="6">Sh3 domain protein</fullName>
    </recommendedName>
</protein>
<feature type="compositionally biased region" description="Low complexity" evidence="1">
    <location>
        <begin position="378"/>
        <end position="388"/>
    </location>
</feature>
<feature type="compositionally biased region" description="Polar residues" evidence="1">
    <location>
        <begin position="317"/>
        <end position="330"/>
    </location>
</feature>
<evidence type="ECO:0000313" key="4">
    <source>
        <dbReference type="EMBL" id="KAF4306748.1"/>
    </source>
</evidence>
<feature type="compositionally biased region" description="Polar residues" evidence="1">
    <location>
        <begin position="360"/>
        <end position="372"/>
    </location>
</feature>
<evidence type="ECO:0000256" key="2">
    <source>
        <dbReference type="SAM" id="Phobius"/>
    </source>
</evidence>
<evidence type="ECO:0000256" key="1">
    <source>
        <dbReference type="SAM" id="MobiDB-lite"/>
    </source>
</evidence>
<keyword evidence="5" id="KW-1185">Reference proteome</keyword>
<feature type="region of interest" description="Disordered" evidence="1">
    <location>
        <begin position="317"/>
        <end position="441"/>
    </location>
</feature>
<keyword evidence="2" id="KW-0812">Transmembrane</keyword>
<dbReference type="AlphaFoldDB" id="A0A8H4N4D2"/>
<keyword evidence="3" id="KW-0732">Signal</keyword>
<proteinExistence type="predicted"/>
<feature type="compositionally biased region" description="Low complexity" evidence="1">
    <location>
        <begin position="256"/>
        <end position="267"/>
    </location>
</feature>